<dbReference type="AlphaFoldDB" id="X0UNW2"/>
<proteinExistence type="predicted"/>
<dbReference type="GO" id="GO:0051539">
    <property type="term" value="F:4 iron, 4 sulfur cluster binding"/>
    <property type="evidence" value="ECO:0007669"/>
    <property type="project" value="UniProtKB-KW"/>
</dbReference>
<comment type="cofactor">
    <cofactor evidence="1">
        <name>[4Fe-4S] cluster</name>
        <dbReference type="ChEBI" id="CHEBI:49883"/>
    </cofactor>
</comment>
<accession>X0UNW2</accession>
<sequence>CPDELRGRCDALFVEEAEETWPQFLRDFEAGVPKSEYRAAEKPDLRNSPMPRFDLLKVDRYHALTIQFARGCPFNCEFCDIITMYGRKPRMKSVAQMMAEIRECHRLGSHQVFIVDDNFIGNKKIAKELLREMARFGRENGYPVDFNTEVSIDVALDAELLGLLRDANFKTLFIGIESPRIDSLKETGKTQNLREDLVKSVRKVQSYGIQVQAGMIVGFDHDDHSIFEEQLQFVEEARIPVSMTGMLQALPKTPLHARMQREGRLLA</sequence>
<dbReference type="SMART" id="SM00729">
    <property type="entry name" value="Elp3"/>
    <property type="match status" value="1"/>
</dbReference>
<dbReference type="SUPFAM" id="SSF102114">
    <property type="entry name" value="Radical SAM enzymes"/>
    <property type="match status" value="1"/>
</dbReference>
<dbReference type="EMBL" id="BARS01026561">
    <property type="protein sequence ID" value="GAG01973.1"/>
    <property type="molecule type" value="Genomic_DNA"/>
</dbReference>
<organism evidence="7">
    <name type="scientific">marine sediment metagenome</name>
    <dbReference type="NCBI Taxonomy" id="412755"/>
    <lineage>
        <taxon>unclassified sequences</taxon>
        <taxon>metagenomes</taxon>
        <taxon>ecological metagenomes</taxon>
    </lineage>
</organism>
<evidence type="ECO:0000259" key="6">
    <source>
        <dbReference type="PROSITE" id="PS51918"/>
    </source>
</evidence>
<reference evidence="7" key="1">
    <citation type="journal article" date="2014" name="Front. Microbiol.">
        <title>High frequency of phylogenetically diverse reductive dehalogenase-homologous genes in deep subseafloor sedimentary metagenomes.</title>
        <authorList>
            <person name="Kawai M."/>
            <person name="Futagami T."/>
            <person name="Toyoda A."/>
            <person name="Takaki Y."/>
            <person name="Nishi S."/>
            <person name="Hori S."/>
            <person name="Arai W."/>
            <person name="Tsubouchi T."/>
            <person name="Morono Y."/>
            <person name="Uchiyama I."/>
            <person name="Ito T."/>
            <person name="Fujiyama A."/>
            <person name="Inagaki F."/>
            <person name="Takami H."/>
        </authorList>
    </citation>
    <scope>NUCLEOTIDE SEQUENCE</scope>
    <source>
        <strain evidence="7">Expedition CK06-06</strain>
    </source>
</reference>
<dbReference type="PANTHER" id="PTHR43409:SF3">
    <property type="entry name" value="HYPOTHETICAL METHYLTRANSFERASE"/>
    <property type="match status" value="1"/>
</dbReference>
<dbReference type="InterPro" id="IPR051198">
    <property type="entry name" value="BchE-like"/>
</dbReference>
<evidence type="ECO:0000256" key="1">
    <source>
        <dbReference type="ARBA" id="ARBA00001966"/>
    </source>
</evidence>
<feature type="non-terminal residue" evidence="7">
    <location>
        <position position="267"/>
    </location>
</feature>
<evidence type="ECO:0000256" key="2">
    <source>
        <dbReference type="ARBA" id="ARBA00022691"/>
    </source>
</evidence>
<dbReference type="GO" id="GO:0003824">
    <property type="term" value="F:catalytic activity"/>
    <property type="evidence" value="ECO:0007669"/>
    <property type="project" value="InterPro"/>
</dbReference>
<dbReference type="Gene3D" id="3.80.30.20">
    <property type="entry name" value="tm_1862 like domain"/>
    <property type="match status" value="1"/>
</dbReference>
<keyword evidence="3" id="KW-0479">Metal-binding</keyword>
<keyword evidence="2" id="KW-0949">S-adenosyl-L-methionine</keyword>
<keyword evidence="5" id="KW-0411">Iron-sulfur</keyword>
<keyword evidence="4" id="KW-0408">Iron</keyword>
<evidence type="ECO:0000256" key="4">
    <source>
        <dbReference type="ARBA" id="ARBA00023004"/>
    </source>
</evidence>
<dbReference type="SFLD" id="SFLDS00029">
    <property type="entry name" value="Radical_SAM"/>
    <property type="match status" value="1"/>
</dbReference>
<feature type="domain" description="Radical SAM core" evidence="6">
    <location>
        <begin position="58"/>
        <end position="267"/>
    </location>
</feature>
<evidence type="ECO:0000256" key="5">
    <source>
        <dbReference type="ARBA" id="ARBA00023014"/>
    </source>
</evidence>
<name>X0UNW2_9ZZZZ</name>
<dbReference type="Pfam" id="PF04055">
    <property type="entry name" value="Radical_SAM"/>
    <property type="match status" value="1"/>
</dbReference>
<dbReference type="PROSITE" id="PS51918">
    <property type="entry name" value="RADICAL_SAM"/>
    <property type="match status" value="1"/>
</dbReference>
<feature type="non-terminal residue" evidence="7">
    <location>
        <position position="1"/>
    </location>
</feature>
<dbReference type="PANTHER" id="PTHR43409">
    <property type="entry name" value="ANAEROBIC MAGNESIUM-PROTOPORPHYRIN IX MONOMETHYL ESTER CYCLASE-RELATED"/>
    <property type="match status" value="1"/>
</dbReference>
<evidence type="ECO:0000313" key="7">
    <source>
        <dbReference type="EMBL" id="GAG01973.1"/>
    </source>
</evidence>
<dbReference type="SFLD" id="SFLDG01123">
    <property type="entry name" value="methyltransferase_(Class_B)"/>
    <property type="match status" value="1"/>
</dbReference>
<dbReference type="InterPro" id="IPR006638">
    <property type="entry name" value="Elp3/MiaA/NifB-like_rSAM"/>
</dbReference>
<dbReference type="GO" id="GO:0046872">
    <property type="term" value="F:metal ion binding"/>
    <property type="evidence" value="ECO:0007669"/>
    <property type="project" value="UniProtKB-KW"/>
</dbReference>
<comment type="caution">
    <text evidence="7">The sequence shown here is derived from an EMBL/GenBank/DDBJ whole genome shotgun (WGS) entry which is preliminary data.</text>
</comment>
<dbReference type="GO" id="GO:0005829">
    <property type="term" value="C:cytosol"/>
    <property type="evidence" value="ECO:0007669"/>
    <property type="project" value="TreeGrafter"/>
</dbReference>
<evidence type="ECO:0000256" key="3">
    <source>
        <dbReference type="ARBA" id="ARBA00022723"/>
    </source>
</evidence>
<gene>
    <name evidence="7" type="ORF">S01H1_41841</name>
</gene>
<protein>
    <recommendedName>
        <fullName evidence="6">Radical SAM core domain-containing protein</fullName>
    </recommendedName>
</protein>
<dbReference type="CDD" id="cd01335">
    <property type="entry name" value="Radical_SAM"/>
    <property type="match status" value="1"/>
</dbReference>
<dbReference type="InterPro" id="IPR058240">
    <property type="entry name" value="rSAM_sf"/>
</dbReference>
<dbReference type="InterPro" id="IPR023404">
    <property type="entry name" value="rSAM_horseshoe"/>
</dbReference>
<dbReference type="InterPro" id="IPR007197">
    <property type="entry name" value="rSAM"/>
</dbReference>
<dbReference type="SFLD" id="SFLDG01082">
    <property type="entry name" value="B12-binding_domain_containing"/>
    <property type="match status" value="1"/>
</dbReference>
<dbReference type="InterPro" id="IPR034466">
    <property type="entry name" value="Methyltransferase_Class_B"/>
</dbReference>